<evidence type="ECO:0000256" key="7">
    <source>
        <dbReference type="SAM" id="Phobius"/>
    </source>
</evidence>
<dbReference type="OrthoDB" id="411524at2759"/>
<reference evidence="8 9" key="1">
    <citation type="submission" date="2016-05" db="EMBL/GenBank/DDBJ databases">
        <title>Genome sequencing reveals origins of a unique bacterial endosymbiosis in the earliest lineages of terrestrial Fungi.</title>
        <authorList>
            <consortium name="DOE Joint Genome Institute"/>
            <person name="Uehling J."/>
            <person name="Gryganskyi A."/>
            <person name="Hameed K."/>
            <person name="Tschaplinski T."/>
            <person name="Misztal P."/>
            <person name="Wu S."/>
            <person name="Desiro A."/>
            <person name="Vande Pol N."/>
            <person name="Du Z.-Y."/>
            <person name="Zienkiewicz A."/>
            <person name="Zienkiewicz K."/>
            <person name="Morin E."/>
            <person name="Tisserant E."/>
            <person name="Splivallo R."/>
            <person name="Hainaut M."/>
            <person name="Henrissat B."/>
            <person name="Ohm R."/>
            <person name="Kuo A."/>
            <person name="Yan J."/>
            <person name="Lipzen A."/>
            <person name="Nolan M."/>
            <person name="Labutti K."/>
            <person name="Barry K."/>
            <person name="Goldstein A."/>
            <person name="Labbe J."/>
            <person name="Schadt C."/>
            <person name="Tuskan G."/>
            <person name="Grigoriev I."/>
            <person name="Martin F."/>
            <person name="Vilgalys R."/>
            <person name="Bonito G."/>
        </authorList>
    </citation>
    <scope>NUCLEOTIDE SEQUENCE [LARGE SCALE GENOMIC DNA]</scope>
    <source>
        <strain evidence="8 9">AG-77</strain>
    </source>
</reference>
<evidence type="ECO:0000256" key="6">
    <source>
        <dbReference type="ARBA" id="ARBA00023180"/>
    </source>
</evidence>
<dbReference type="Pfam" id="PF13896">
    <property type="entry name" value="Glyco_transf_49"/>
    <property type="match status" value="2"/>
</dbReference>
<evidence type="ECO:0000313" key="9">
    <source>
        <dbReference type="Proteomes" id="UP000078512"/>
    </source>
</evidence>
<keyword evidence="8" id="KW-0808">Transferase</keyword>
<accession>A0A197JL82</accession>
<dbReference type="EMBL" id="KV442072">
    <property type="protein sequence ID" value="OAQ25982.1"/>
    <property type="molecule type" value="Genomic_DNA"/>
</dbReference>
<keyword evidence="5 7" id="KW-0472">Membrane</keyword>
<dbReference type="STRING" id="1314771.A0A197JL82"/>
<dbReference type="InterPro" id="IPR051292">
    <property type="entry name" value="Xyl/GlcA_transferase"/>
</dbReference>
<keyword evidence="4 7" id="KW-1133">Transmembrane helix</keyword>
<organism evidence="8 9">
    <name type="scientific">Linnemannia elongata AG-77</name>
    <dbReference type="NCBI Taxonomy" id="1314771"/>
    <lineage>
        <taxon>Eukaryota</taxon>
        <taxon>Fungi</taxon>
        <taxon>Fungi incertae sedis</taxon>
        <taxon>Mucoromycota</taxon>
        <taxon>Mortierellomycotina</taxon>
        <taxon>Mortierellomycetes</taxon>
        <taxon>Mortierellales</taxon>
        <taxon>Mortierellaceae</taxon>
        <taxon>Linnemannia</taxon>
    </lineage>
</organism>
<keyword evidence="3" id="KW-0735">Signal-anchor</keyword>
<dbReference type="AlphaFoldDB" id="A0A197JL82"/>
<dbReference type="GO" id="GO:0035269">
    <property type="term" value="P:protein O-linked glycosylation via mannose"/>
    <property type="evidence" value="ECO:0007669"/>
    <property type="project" value="TreeGrafter"/>
</dbReference>
<dbReference type="PANTHER" id="PTHR12270">
    <property type="entry name" value="GLYCOSYLTRANSFERASE-RELATED"/>
    <property type="match status" value="1"/>
</dbReference>
<evidence type="ECO:0000313" key="8">
    <source>
        <dbReference type="EMBL" id="OAQ25982.1"/>
    </source>
</evidence>
<dbReference type="GO" id="GO:0042285">
    <property type="term" value="F:xylosyltransferase activity"/>
    <property type="evidence" value="ECO:0007669"/>
    <property type="project" value="TreeGrafter"/>
</dbReference>
<keyword evidence="2 7" id="KW-0812">Transmembrane</keyword>
<comment type="subcellular location">
    <subcellularLocation>
        <location evidence="1">Membrane</location>
        <topology evidence="1">Single-pass type II membrane protein</topology>
    </subcellularLocation>
</comment>
<evidence type="ECO:0000256" key="4">
    <source>
        <dbReference type="ARBA" id="ARBA00022989"/>
    </source>
</evidence>
<gene>
    <name evidence="8" type="ORF">K457DRAFT_140783</name>
</gene>
<proteinExistence type="predicted"/>
<evidence type="ECO:0000256" key="2">
    <source>
        <dbReference type="ARBA" id="ARBA00022692"/>
    </source>
</evidence>
<sequence length="424" mass="49744">MVGIPQPALRLLRFAVLVYLAGSVIFTLHYVFVRYGEPQLNQAAKPRSLVEPGQATFDIESLVYSNQIMNWKTPGTFPEHQIEEDAVVHKVFSNTIQPSKVLPYYFKAGREFDPESVTITTLITFDRYPVFSKLVTNYQGPISVTIHINDDENRDENLSKLHDMYNSNPYMKEFVDVHVVVDKFDRQFNMWRNVARFFARSNYFMMLDVDFHICTNLQHHLSLDPEARRLMKAGVAVLLPAFEYVDQEDGFDSATFPKDKDSVYKLVQEKKLTIFHDFFLKGHNATDYERWYKTDSVYKVTAYQHSYEPYVILKKEGTPWCDERFVGYGANKAACLFEIYISGIDYYVLPHDFVIHQSHPYKEETRKQERKYNRKLYQNFQEEVCFRYAKSFIAADTWTQPKADNLKQQCSKIKGFRIAMASFQ</sequence>
<dbReference type="Proteomes" id="UP000078512">
    <property type="component" value="Unassembled WGS sequence"/>
</dbReference>
<dbReference type="GO" id="GO:0015020">
    <property type="term" value="F:glucuronosyltransferase activity"/>
    <property type="evidence" value="ECO:0007669"/>
    <property type="project" value="TreeGrafter"/>
</dbReference>
<keyword evidence="9" id="KW-1185">Reference proteome</keyword>
<evidence type="ECO:0000256" key="5">
    <source>
        <dbReference type="ARBA" id="ARBA00023136"/>
    </source>
</evidence>
<name>A0A197JL82_9FUNG</name>
<dbReference type="PANTHER" id="PTHR12270:SF25">
    <property type="entry name" value="GLYCOSYLTRANSFERASE-LIKE PROTEIN LARGE"/>
    <property type="match status" value="1"/>
</dbReference>
<evidence type="ECO:0000256" key="1">
    <source>
        <dbReference type="ARBA" id="ARBA00004606"/>
    </source>
</evidence>
<evidence type="ECO:0000256" key="3">
    <source>
        <dbReference type="ARBA" id="ARBA00022968"/>
    </source>
</evidence>
<feature type="transmembrane region" description="Helical" evidence="7">
    <location>
        <begin position="12"/>
        <end position="32"/>
    </location>
</feature>
<dbReference type="GO" id="GO:0016020">
    <property type="term" value="C:membrane"/>
    <property type="evidence" value="ECO:0007669"/>
    <property type="project" value="UniProtKB-SubCell"/>
</dbReference>
<protein>
    <submittedName>
        <fullName evidence="8">Glycosyltransferase family 49 protein</fullName>
    </submittedName>
</protein>
<keyword evidence="6" id="KW-0325">Glycoprotein</keyword>